<dbReference type="InterPro" id="IPR036754">
    <property type="entry name" value="YbaK/aa-tRNA-synt-asso_dom_sf"/>
</dbReference>
<dbReference type="Pfam" id="PF04073">
    <property type="entry name" value="tRNA_edit"/>
    <property type="match status" value="1"/>
</dbReference>
<dbReference type="Proteomes" id="UP001500731">
    <property type="component" value="Unassembled WGS sequence"/>
</dbReference>
<dbReference type="CDD" id="cd04332">
    <property type="entry name" value="YbaK_like"/>
    <property type="match status" value="1"/>
</dbReference>
<accession>A0ABP8PMW8</accession>
<evidence type="ECO:0000313" key="4">
    <source>
        <dbReference type="Proteomes" id="UP001500731"/>
    </source>
</evidence>
<comment type="caution">
    <text evidence="3">The sequence shown here is derived from an EMBL/GenBank/DDBJ whole genome shotgun (WGS) entry which is preliminary data.</text>
</comment>
<sequence length="173" mass="18211">MTTSVPSVPEPVEGTDAASDPHARVRDAAAARGLEIEIRERPAARSLHEAAALLGLDPSGIVKTLVVKRADDTFLFALVPGGRKISWPKLRALVGVNRLKLPDQDAALAATGYERGTIVPIGSTTAWPVYADESIRGRRIAMGAGAHGYSLFVDADALIAAYDATVADISEPE</sequence>
<dbReference type="PANTHER" id="PTHR30411:SF1">
    <property type="entry name" value="CYTOPLASMIC PROTEIN"/>
    <property type="match status" value="1"/>
</dbReference>
<proteinExistence type="predicted"/>
<evidence type="ECO:0000259" key="2">
    <source>
        <dbReference type="Pfam" id="PF04073"/>
    </source>
</evidence>
<evidence type="ECO:0000313" key="3">
    <source>
        <dbReference type="EMBL" id="GAA4489990.1"/>
    </source>
</evidence>
<dbReference type="SUPFAM" id="SSF55826">
    <property type="entry name" value="YbaK/ProRS associated domain"/>
    <property type="match status" value="1"/>
</dbReference>
<keyword evidence="4" id="KW-1185">Reference proteome</keyword>
<name>A0ABP8PMW8_9MICO</name>
<dbReference type="Gene3D" id="3.90.960.10">
    <property type="entry name" value="YbaK/aminoacyl-tRNA synthetase-associated domain"/>
    <property type="match status" value="1"/>
</dbReference>
<dbReference type="PANTHER" id="PTHR30411">
    <property type="entry name" value="CYTOPLASMIC PROTEIN"/>
    <property type="match status" value="1"/>
</dbReference>
<feature type="domain" description="YbaK/aminoacyl-tRNA synthetase-associated" evidence="2">
    <location>
        <begin position="42"/>
        <end position="159"/>
    </location>
</feature>
<organism evidence="3 4">
    <name type="scientific">Microbacterium panaciterrae</name>
    <dbReference type="NCBI Taxonomy" id="985759"/>
    <lineage>
        <taxon>Bacteria</taxon>
        <taxon>Bacillati</taxon>
        <taxon>Actinomycetota</taxon>
        <taxon>Actinomycetes</taxon>
        <taxon>Micrococcales</taxon>
        <taxon>Microbacteriaceae</taxon>
        <taxon>Microbacterium</taxon>
    </lineage>
</organism>
<dbReference type="InterPro" id="IPR007214">
    <property type="entry name" value="YbaK/aa-tRNA-synth-assoc-dom"/>
</dbReference>
<reference evidence="4" key="1">
    <citation type="journal article" date="2019" name="Int. J. Syst. Evol. Microbiol.">
        <title>The Global Catalogue of Microorganisms (GCM) 10K type strain sequencing project: providing services to taxonomists for standard genome sequencing and annotation.</title>
        <authorList>
            <consortium name="The Broad Institute Genomics Platform"/>
            <consortium name="The Broad Institute Genome Sequencing Center for Infectious Disease"/>
            <person name="Wu L."/>
            <person name="Ma J."/>
        </authorList>
    </citation>
    <scope>NUCLEOTIDE SEQUENCE [LARGE SCALE GENOMIC DNA]</scope>
    <source>
        <strain evidence="4">JCM 17839</strain>
    </source>
</reference>
<protein>
    <submittedName>
        <fullName evidence="3">YbaK/EbsC family protein</fullName>
    </submittedName>
</protein>
<gene>
    <name evidence="3" type="ORF">GCM10023171_31810</name>
</gene>
<dbReference type="EMBL" id="BAABGP010000022">
    <property type="protein sequence ID" value="GAA4489990.1"/>
    <property type="molecule type" value="Genomic_DNA"/>
</dbReference>
<feature type="region of interest" description="Disordered" evidence="1">
    <location>
        <begin position="1"/>
        <end position="23"/>
    </location>
</feature>
<evidence type="ECO:0000256" key="1">
    <source>
        <dbReference type="SAM" id="MobiDB-lite"/>
    </source>
</evidence>